<dbReference type="Gene3D" id="2.30.110.10">
    <property type="entry name" value="Electron Transport, Fmn-binding Protein, Chain A"/>
    <property type="match status" value="1"/>
</dbReference>
<dbReference type="InterPro" id="IPR002563">
    <property type="entry name" value="Flavin_Rdtase-like_dom"/>
</dbReference>
<comment type="caution">
    <text evidence="4">The sequence shown here is derived from an EMBL/GenBank/DDBJ whole genome shotgun (WGS) entry which is preliminary data.</text>
</comment>
<evidence type="ECO:0000256" key="1">
    <source>
        <dbReference type="ARBA" id="ARBA00008898"/>
    </source>
</evidence>
<dbReference type="Proteomes" id="UP000749040">
    <property type="component" value="Unassembled WGS sequence"/>
</dbReference>
<dbReference type="InterPro" id="IPR050268">
    <property type="entry name" value="NADH-dep_flavin_reductase"/>
</dbReference>
<accession>A0ABS2TZ41</accession>
<dbReference type="InterPro" id="IPR012349">
    <property type="entry name" value="Split_barrel_FMN-bd"/>
</dbReference>
<dbReference type="Pfam" id="PF01613">
    <property type="entry name" value="Flavin_Reduct"/>
    <property type="match status" value="1"/>
</dbReference>
<dbReference type="PANTHER" id="PTHR30466">
    <property type="entry name" value="FLAVIN REDUCTASE"/>
    <property type="match status" value="1"/>
</dbReference>
<dbReference type="SMART" id="SM00903">
    <property type="entry name" value="Flavin_Reduct"/>
    <property type="match status" value="1"/>
</dbReference>
<comment type="similarity">
    <text evidence="1">Belongs to the non-flavoprotein flavin reductase family.</text>
</comment>
<protein>
    <submittedName>
        <fullName evidence="4">Flavin reductase family protein</fullName>
    </submittedName>
</protein>
<dbReference type="SUPFAM" id="SSF50475">
    <property type="entry name" value="FMN-binding split barrel"/>
    <property type="match status" value="1"/>
</dbReference>
<organism evidence="4 5">
    <name type="scientific">Actinacidiphila acididurans</name>
    <dbReference type="NCBI Taxonomy" id="2784346"/>
    <lineage>
        <taxon>Bacteria</taxon>
        <taxon>Bacillati</taxon>
        <taxon>Actinomycetota</taxon>
        <taxon>Actinomycetes</taxon>
        <taxon>Kitasatosporales</taxon>
        <taxon>Streptomycetaceae</taxon>
        <taxon>Actinacidiphila</taxon>
    </lineage>
</organism>
<proteinExistence type="inferred from homology"/>
<keyword evidence="2" id="KW-0560">Oxidoreductase</keyword>
<name>A0ABS2TZ41_9ACTN</name>
<keyword evidence="5" id="KW-1185">Reference proteome</keyword>
<evidence type="ECO:0000313" key="4">
    <source>
        <dbReference type="EMBL" id="MBM9508603.1"/>
    </source>
</evidence>
<dbReference type="EMBL" id="JADKYB010000019">
    <property type="protein sequence ID" value="MBM9508603.1"/>
    <property type="molecule type" value="Genomic_DNA"/>
</dbReference>
<evidence type="ECO:0000259" key="3">
    <source>
        <dbReference type="SMART" id="SM00903"/>
    </source>
</evidence>
<evidence type="ECO:0000313" key="5">
    <source>
        <dbReference type="Proteomes" id="UP000749040"/>
    </source>
</evidence>
<dbReference type="PANTHER" id="PTHR30466:SF11">
    <property type="entry name" value="FLAVIN-DEPENDENT MONOOXYGENASE, REDUCTASE SUBUNIT HSAB"/>
    <property type="match status" value="1"/>
</dbReference>
<gene>
    <name evidence="4" type="ORF">ITX44_29430</name>
</gene>
<evidence type="ECO:0000256" key="2">
    <source>
        <dbReference type="ARBA" id="ARBA00023002"/>
    </source>
</evidence>
<feature type="domain" description="Flavin reductase like" evidence="3">
    <location>
        <begin position="35"/>
        <end position="182"/>
    </location>
</feature>
<sequence length="188" mass="20036">MTRADQFSSAANLAAAADSQPHEARLTRDALRSVFGAFATGITVVTVSSEIPLGMTANSFTSVSLSPPLALVCVKRDAALHDAIMEDEQFAVSVLSSTQEEVARYFADHSRPRGEEEFSLIDWVPGPSTGAPILGEALAWVECKLSAVYDGGDHSIFLGSVLDLGRGTGDDALLFHHGRFQRLFPDAA</sequence>
<dbReference type="RefSeq" id="WP_205360796.1">
    <property type="nucleotide sequence ID" value="NZ_JADKYB010000019.1"/>
</dbReference>
<reference evidence="4 5" key="1">
    <citation type="submission" date="2021-01" db="EMBL/GenBank/DDBJ databases">
        <title>Streptomyces acididurans sp. nov., isolated from a peat swamp forest soil.</title>
        <authorList>
            <person name="Chantavorakit T."/>
            <person name="Duangmal K."/>
        </authorList>
    </citation>
    <scope>NUCLEOTIDE SEQUENCE [LARGE SCALE GENOMIC DNA]</scope>
    <source>
        <strain evidence="4 5">KK5PA1</strain>
    </source>
</reference>